<evidence type="ECO:0000256" key="9">
    <source>
        <dbReference type="SAM" id="MobiDB-lite"/>
    </source>
</evidence>
<protein>
    <submittedName>
        <fullName evidence="11">Variant surface glycoprotein (VSG), putative</fullName>
    </submittedName>
</protein>
<sequence>MTFRHEKEGRKMTRLLCGVAVVLVVALGFAEFAEGAAGDNEHDYAALCGALREAEAVRGMAQDILREAAVCGGISDSEECDTTAWNGTEGAVKGALKQTLLRLFPEAAEQVSLALKTLDEEQGKGLGAPDIGKKRAMMAARRALQLKEKARRLATQARQEAEAALWGNDGKEPEGSDAGKVLTAAAAIAKAGDNKARESGCGRATGSDLFLSKDHAGLTIAKDTVYLCSLQQSQECQASGLQTKMDLDQLEGKGTTDEDGKKAVDNWKKIRANCLANSHASRTSGAAIEDALRRVLQRIAIDASGSDAAQTCLGKTASAVNYEKYIAKDSTTGTIKNTTASGIPWMAALRAAGHSIDAAQDAAMRSEDAWHQAWHETQLAAEAQKEQEDTAAENANKTNTDNANDVTAPTSEAQGKHTHGKGNQPHEGTRTGRAAGQGTHLEKSNEARERTMRPYTNAGHALRACLVANMLAQ</sequence>
<evidence type="ECO:0000313" key="11">
    <source>
        <dbReference type="EMBL" id="CCD18686.1"/>
    </source>
</evidence>
<dbReference type="InterPro" id="IPR025932">
    <property type="entry name" value="Trypano_VSG_B_N_dom"/>
</dbReference>
<comment type="subcellular location">
    <subcellularLocation>
        <location evidence="2">Cell membrane</location>
        <topology evidence="2">Lipid-anchor</topology>
        <topology evidence="2">GPI-anchor</topology>
    </subcellularLocation>
</comment>
<reference evidence="11 12" key="1">
    <citation type="journal article" date="2012" name="Proc. Natl. Acad. Sci. U.S.A.">
        <title>Antigenic diversity is generated by distinct evolutionary mechanisms in African trypanosome species.</title>
        <authorList>
            <person name="Jackson A.P."/>
            <person name="Berry A."/>
            <person name="Aslett M."/>
            <person name="Allison H.C."/>
            <person name="Burton P."/>
            <person name="Vavrova-Anderson J."/>
            <person name="Brown R."/>
            <person name="Browne H."/>
            <person name="Corton N."/>
            <person name="Hauser H."/>
            <person name="Gamble J."/>
            <person name="Gilderthorp R."/>
            <person name="Marcello L."/>
            <person name="McQuillan J."/>
            <person name="Otto T.D."/>
            <person name="Quail M.A."/>
            <person name="Sanders M.J."/>
            <person name="van Tonder A."/>
            <person name="Ginger M.L."/>
            <person name="Field M.C."/>
            <person name="Barry J.D."/>
            <person name="Hertz-Fowler C."/>
            <person name="Berriman M."/>
        </authorList>
    </citation>
    <scope>NUCLEOTIDE SEQUENCE</scope>
    <source>
        <strain evidence="11 12">Y486</strain>
    </source>
</reference>
<dbReference type="Pfam" id="PF13206">
    <property type="entry name" value="VSG_B"/>
    <property type="match status" value="1"/>
</dbReference>
<keyword evidence="6" id="KW-0472">Membrane</keyword>
<comment type="function">
    <text evidence="1">VSG forms a coat on the surface of the parasite. The trypanosome evades the immune response of the host by expressing a series of antigenically distinct VSGs from an estimated 1000 VSG genes.</text>
</comment>
<evidence type="ECO:0000256" key="3">
    <source>
        <dbReference type="ARBA" id="ARBA00022475"/>
    </source>
</evidence>
<evidence type="ECO:0000256" key="5">
    <source>
        <dbReference type="ARBA" id="ARBA00022729"/>
    </source>
</evidence>
<feature type="domain" description="Trypanosome variant surface glycoprotein B-type N-terminal" evidence="10">
    <location>
        <begin position="140"/>
        <end position="366"/>
    </location>
</feature>
<evidence type="ECO:0000256" key="7">
    <source>
        <dbReference type="ARBA" id="ARBA00023180"/>
    </source>
</evidence>
<dbReference type="VEuPathDB" id="TriTrypDB:TvY486_0013950"/>
<gene>
    <name evidence="11" type="ORF">TvY486_0013950</name>
</gene>
<feature type="region of interest" description="Disordered" evidence="9">
    <location>
        <begin position="381"/>
        <end position="449"/>
    </location>
</feature>
<keyword evidence="8" id="KW-0449">Lipoprotein</keyword>
<accession>F9WMD3</accession>
<dbReference type="EMBL" id="CAEX01001661">
    <property type="protein sequence ID" value="CCD18686.1"/>
    <property type="molecule type" value="Genomic_DNA"/>
</dbReference>
<evidence type="ECO:0000313" key="12">
    <source>
        <dbReference type="Proteomes" id="UP000009027"/>
    </source>
</evidence>
<feature type="compositionally biased region" description="Basic and acidic residues" evidence="9">
    <location>
        <begin position="440"/>
        <end position="449"/>
    </location>
</feature>
<dbReference type="AlphaFoldDB" id="F9WMD3"/>
<evidence type="ECO:0000256" key="6">
    <source>
        <dbReference type="ARBA" id="ARBA00023136"/>
    </source>
</evidence>
<evidence type="ECO:0000259" key="10">
    <source>
        <dbReference type="Pfam" id="PF13206"/>
    </source>
</evidence>
<organism evidence="11 12">
    <name type="scientific">Trypanosoma vivax (strain Y486)</name>
    <dbReference type="NCBI Taxonomy" id="1055687"/>
    <lineage>
        <taxon>Eukaryota</taxon>
        <taxon>Discoba</taxon>
        <taxon>Euglenozoa</taxon>
        <taxon>Kinetoplastea</taxon>
        <taxon>Metakinetoplastina</taxon>
        <taxon>Trypanosomatida</taxon>
        <taxon>Trypanosomatidae</taxon>
        <taxon>Trypanosoma</taxon>
        <taxon>Duttonella</taxon>
    </lineage>
</organism>
<feature type="compositionally biased region" description="Low complexity" evidence="9">
    <location>
        <begin position="392"/>
        <end position="410"/>
    </location>
</feature>
<evidence type="ECO:0000256" key="1">
    <source>
        <dbReference type="ARBA" id="ARBA00002523"/>
    </source>
</evidence>
<evidence type="ECO:0000256" key="4">
    <source>
        <dbReference type="ARBA" id="ARBA00022622"/>
    </source>
</evidence>
<keyword evidence="5" id="KW-0732">Signal</keyword>
<keyword evidence="3" id="KW-1003">Cell membrane</keyword>
<evidence type="ECO:0000256" key="8">
    <source>
        <dbReference type="ARBA" id="ARBA00023288"/>
    </source>
</evidence>
<dbReference type="Proteomes" id="UP000009027">
    <property type="component" value="Unassembled WGS sequence"/>
</dbReference>
<keyword evidence="12" id="KW-1185">Reference proteome</keyword>
<evidence type="ECO:0000256" key="2">
    <source>
        <dbReference type="ARBA" id="ARBA00004609"/>
    </source>
</evidence>
<dbReference type="GO" id="GO:0005886">
    <property type="term" value="C:plasma membrane"/>
    <property type="evidence" value="ECO:0007669"/>
    <property type="project" value="UniProtKB-SubCell"/>
</dbReference>
<name>F9WMD3_TRYVY</name>
<dbReference type="GO" id="GO:0098552">
    <property type="term" value="C:side of membrane"/>
    <property type="evidence" value="ECO:0007669"/>
    <property type="project" value="UniProtKB-KW"/>
</dbReference>
<proteinExistence type="predicted"/>
<keyword evidence="7" id="KW-0325">Glycoprotein</keyword>
<keyword evidence="4" id="KW-0336">GPI-anchor</keyword>